<name>W9YNK3_9EURO</name>
<organism evidence="3 4">
    <name type="scientific">Capronia coronata CBS 617.96</name>
    <dbReference type="NCBI Taxonomy" id="1182541"/>
    <lineage>
        <taxon>Eukaryota</taxon>
        <taxon>Fungi</taxon>
        <taxon>Dikarya</taxon>
        <taxon>Ascomycota</taxon>
        <taxon>Pezizomycotina</taxon>
        <taxon>Eurotiomycetes</taxon>
        <taxon>Chaetothyriomycetidae</taxon>
        <taxon>Chaetothyriales</taxon>
        <taxon>Herpotrichiellaceae</taxon>
        <taxon>Capronia</taxon>
    </lineage>
</organism>
<dbReference type="STRING" id="1182541.W9YNK3"/>
<dbReference type="EMBL" id="AMWN01000002">
    <property type="protein sequence ID" value="EXJ94492.1"/>
    <property type="molecule type" value="Genomic_DNA"/>
</dbReference>
<sequence>MSDHEGEGLDLERWEEASLPGASAYSYAASDVFNPGVPAGDAGRFPPTASRYATSRDYAPRAQPVIPPNGFARTAQQPAVSGQIARSGRQIPTTRPPMIKSAAQIHFESGQAADGEYQLASTWRAHRTSALRIDRGSRPHPLQTLQEIMFKSGTYVRKPEDQDQKLFIWGTPPQIAETRAALAKWEEDLRSSADSSKNNHSWLRSNALDGRAEHRLERQSKQKAFDELLRQVSLDYAFEAAFLWPKELDIEDFAEHHANILDQLRSSYHCRIGFQSADVHHIIVGANSERDVVHIMNRVLNLIKETVSRRDQLVTVTLVHPPHHSIYRDRVGLQDRDPLTDSYLPTLHGKPVSDEAEWVKERRRTHITNRKKIKKTIDTSIKRLRISHQHVRMRVVFGELGFKLFQRPSGGSDTYSFEDFFLMVTKGRTKLSMNSIPVRQGDITQLPDILDSMEAFHDGTEFYGVYFDFAAANSNAVLRLETIINPVGEHDYEFQERRWVEFGDMVSRLQVSLFNFERPDYQLTIDAFPMHSNKQFKGQTMGQFQNNITFTRPPNGIKAIPQRRVKYPANQRSLQTVSELTVKKWRFKDADGYFELRRKEVYDERTGQYSSSPVETRWHALYYYPEWDNLMGQFGTLKPGEDVSWPKSVATFFPESGVDDGRALPQGFKKFINEVEEIQDLLAEAISQVARGRQNTPATTGDHQTANGQNGGA</sequence>
<protein>
    <recommendedName>
        <fullName evidence="2">DUF7905 domain-containing protein</fullName>
    </recommendedName>
</protein>
<dbReference type="OrthoDB" id="4739136at2759"/>
<feature type="compositionally biased region" description="Polar residues" evidence="1">
    <location>
        <begin position="693"/>
        <end position="713"/>
    </location>
</feature>
<evidence type="ECO:0000313" key="4">
    <source>
        <dbReference type="Proteomes" id="UP000019484"/>
    </source>
</evidence>
<dbReference type="HOGENOM" id="CLU_404912_0_0_1"/>
<dbReference type="RefSeq" id="XP_007721986.1">
    <property type="nucleotide sequence ID" value="XM_007723796.1"/>
</dbReference>
<comment type="caution">
    <text evidence="3">The sequence shown here is derived from an EMBL/GenBank/DDBJ whole genome shotgun (WGS) entry which is preliminary data.</text>
</comment>
<keyword evidence="4" id="KW-1185">Reference proteome</keyword>
<dbReference type="AlphaFoldDB" id="W9YNK3"/>
<accession>W9YNK3</accession>
<dbReference type="Pfam" id="PF25482">
    <property type="entry name" value="DUF7905"/>
    <property type="match status" value="1"/>
</dbReference>
<dbReference type="GeneID" id="19157785"/>
<feature type="domain" description="DUF7905" evidence="2">
    <location>
        <begin position="357"/>
        <end position="655"/>
    </location>
</feature>
<proteinExistence type="predicted"/>
<evidence type="ECO:0000259" key="2">
    <source>
        <dbReference type="Pfam" id="PF25482"/>
    </source>
</evidence>
<evidence type="ECO:0000313" key="3">
    <source>
        <dbReference type="EMBL" id="EXJ94492.1"/>
    </source>
</evidence>
<dbReference type="Proteomes" id="UP000019484">
    <property type="component" value="Unassembled WGS sequence"/>
</dbReference>
<dbReference type="InterPro" id="IPR057227">
    <property type="entry name" value="DUF7905"/>
</dbReference>
<reference evidence="3 4" key="1">
    <citation type="submission" date="2013-03" db="EMBL/GenBank/DDBJ databases">
        <title>The Genome Sequence of Capronia coronata CBS 617.96.</title>
        <authorList>
            <consortium name="The Broad Institute Genomics Platform"/>
            <person name="Cuomo C."/>
            <person name="de Hoog S."/>
            <person name="Gorbushina A."/>
            <person name="Walker B."/>
            <person name="Young S.K."/>
            <person name="Zeng Q."/>
            <person name="Gargeya S."/>
            <person name="Fitzgerald M."/>
            <person name="Haas B."/>
            <person name="Abouelleil A."/>
            <person name="Allen A.W."/>
            <person name="Alvarado L."/>
            <person name="Arachchi H.M."/>
            <person name="Berlin A.M."/>
            <person name="Chapman S.B."/>
            <person name="Gainer-Dewar J."/>
            <person name="Goldberg J."/>
            <person name="Griggs A."/>
            <person name="Gujja S."/>
            <person name="Hansen M."/>
            <person name="Howarth C."/>
            <person name="Imamovic A."/>
            <person name="Ireland A."/>
            <person name="Larimer J."/>
            <person name="McCowan C."/>
            <person name="Murphy C."/>
            <person name="Pearson M."/>
            <person name="Poon T.W."/>
            <person name="Priest M."/>
            <person name="Roberts A."/>
            <person name="Saif S."/>
            <person name="Shea T."/>
            <person name="Sisk P."/>
            <person name="Sykes S."/>
            <person name="Wortman J."/>
            <person name="Nusbaum C."/>
            <person name="Birren B."/>
        </authorList>
    </citation>
    <scope>NUCLEOTIDE SEQUENCE [LARGE SCALE GENOMIC DNA]</scope>
    <source>
        <strain evidence="3 4">CBS 617.96</strain>
    </source>
</reference>
<dbReference type="eggNOG" id="ENOG502S50B">
    <property type="taxonomic scope" value="Eukaryota"/>
</dbReference>
<evidence type="ECO:0000256" key="1">
    <source>
        <dbReference type="SAM" id="MobiDB-lite"/>
    </source>
</evidence>
<feature type="region of interest" description="Disordered" evidence="1">
    <location>
        <begin position="692"/>
        <end position="713"/>
    </location>
</feature>
<gene>
    <name evidence="3" type="ORF">A1O1_02888</name>
</gene>